<evidence type="ECO:0000259" key="3">
    <source>
        <dbReference type="Pfam" id="PF18914"/>
    </source>
</evidence>
<comment type="caution">
    <text evidence="4">The sequence shown here is derived from an EMBL/GenBank/DDBJ whole genome shotgun (WGS) entry which is preliminary data.</text>
</comment>
<dbReference type="RefSeq" id="WP_141642822.1">
    <property type="nucleotide sequence ID" value="NZ_VIFM01000042.1"/>
</dbReference>
<reference evidence="4 5" key="1">
    <citation type="submission" date="2019-06" db="EMBL/GenBank/DDBJ databases">
        <authorList>
            <person name="Livingstone P."/>
            <person name="Whitworth D."/>
        </authorList>
    </citation>
    <scope>NUCLEOTIDE SEQUENCE [LARGE SCALE GENOMIC DNA]</scope>
    <source>
        <strain evidence="4 5">AM401</strain>
    </source>
</reference>
<feature type="signal peptide" evidence="2">
    <location>
        <begin position="1"/>
        <end position="28"/>
    </location>
</feature>
<feature type="region of interest" description="Disordered" evidence="1">
    <location>
        <begin position="103"/>
        <end position="141"/>
    </location>
</feature>
<accession>A0A540X2N2</accession>
<evidence type="ECO:0000313" key="5">
    <source>
        <dbReference type="Proteomes" id="UP000315369"/>
    </source>
</evidence>
<dbReference type="Pfam" id="PF18914">
    <property type="entry name" value="DUF5666"/>
    <property type="match status" value="1"/>
</dbReference>
<name>A0A540X2N2_9BACT</name>
<sequence length="141" mass="15003">MRTKLHRPPLTVLTVLSLALLMPAIALAHGKDGAHVMGTVKEVKQNTLVVETSDGKQQEVMTDPNTRYEKSGVAVTAADLKAGERVVVHGMKMNNGQVHAQLVKFGKPHANGPEKQKGDTKGAEPAPTPPAQGESHEHSGH</sequence>
<feature type="compositionally biased region" description="Basic and acidic residues" evidence="1">
    <location>
        <begin position="112"/>
        <end position="122"/>
    </location>
</feature>
<dbReference type="Proteomes" id="UP000315369">
    <property type="component" value="Unassembled WGS sequence"/>
</dbReference>
<protein>
    <recommendedName>
        <fullName evidence="3">DUF5666 domain-containing protein</fullName>
    </recommendedName>
</protein>
<dbReference type="InterPro" id="IPR043724">
    <property type="entry name" value="DUF5666"/>
</dbReference>
<feature type="domain" description="DUF5666" evidence="3">
    <location>
        <begin position="38"/>
        <end position="103"/>
    </location>
</feature>
<organism evidence="4 5">
    <name type="scientific">Myxococcus llanfairpwllgwyngyllgogerychwyrndrobwllllantysiliogogogochensis</name>
    <dbReference type="NCBI Taxonomy" id="2590453"/>
    <lineage>
        <taxon>Bacteria</taxon>
        <taxon>Pseudomonadati</taxon>
        <taxon>Myxococcota</taxon>
        <taxon>Myxococcia</taxon>
        <taxon>Myxococcales</taxon>
        <taxon>Cystobacterineae</taxon>
        <taxon>Myxococcaceae</taxon>
        <taxon>Myxococcus</taxon>
    </lineage>
</organism>
<evidence type="ECO:0000313" key="4">
    <source>
        <dbReference type="EMBL" id="TQF15480.1"/>
    </source>
</evidence>
<dbReference type="AlphaFoldDB" id="A0A540X2N2"/>
<gene>
    <name evidence="4" type="ORF">FJV41_13220</name>
</gene>
<dbReference type="EMBL" id="VIFM01000042">
    <property type="protein sequence ID" value="TQF15480.1"/>
    <property type="molecule type" value="Genomic_DNA"/>
</dbReference>
<feature type="chain" id="PRO_5022184674" description="DUF5666 domain-containing protein" evidence="2">
    <location>
        <begin position="29"/>
        <end position="141"/>
    </location>
</feature>
<keyword evidence="2" id="KW-0732">Signal</keyword>
<keyword evidence="5" id="KW-1185">Reference proteome</keyword>
<evidence type="ECO:0000256" key="2">
    <source>
        <dbReference type="SAM" id="SignalP"/>
    </source>
</evidence>
<evidence type="ECO:0000256" key="1">
    <source>
        <dbReference type="SAM" id="MobiDB-lite"/>
    </source>
</evidence>
<proteinExistence type="predicted"/>
<dbReference type="OrthoDB" id="5525301at2"/>